<name>A0AA36NBA6_9DINO</name>
<feature type="compositionally biased region" description="Low complexity" evidence="2">
    <location>
        <begin position="2549"/>
        <end position="2560"/>
    </location>
</feature>
<gene>
    <name evidence="3" type="ORF">EVOR1521_LOCUS20341</name>
</gene>
<dbReference type="PANTHER" id="PTHR16166:SF93">
    <property type="entry name" value="INTERMEMBRANE LIPID TRANSFER PROTEIN VPS13"/>
    <property type="match status" value="1"/>
</dbReference>
<feature type="compositionally biased region" description="Polar residues" evidence="2">
    <location>
        <begin position="2368"/>
        <end position="2379"/>
    </location>
</feature>
<protein>
    <submittedName>
        <fullName evidence="3">Uncharacterized protein</fullName>
    </submittedName>
</protein>
<dbReference type="InterPro" id="IPR026847">
    <property type="entry name" value="VPS13"/>
</dbReference>
<accession>A0AA36NBA6</accession>
<comment type="caution">
    <text evidence="3">The sequence shown here is derived from an EMBL/GenBank/DDBJ whole genome shotgun (WGS) entry which is preliminary data.</text>
</comment>
<dbReference type="GO" id="GO:0045053">
    <property type="term" value="P:protein retention in Golgi apparatus"/>
    <property type="evidence" value="ECO:0007669"/>
    <property type="project" value="TreeGrafter"/>
</dbReference>
<sequence>MFESVLNGLLSQYLEPYLDNMDNLRFRLGKLSASNLKLKSSLCALLGFDELELQAGHVGLLDIEVPFFALFSGTMKVKLDKMDIKVVIRKSAGKSAKERLEELRETRRLGVETKAAQQLENRKHQKLVEAAQQKGQEVSVSMVAKVSRQFISNVLIEMCDMAVGVSDPETGANVNVELRALFARAPDEEEVAAATSQHLEEESSQAQEEVKVAKALGFEKFVISGGFKEVTPIVNLQKLQVVLLQKQGKMQLEFSIGEQGSAQNDYVALCSQQIRALLMLSNALGEESRRIQALLAPPDAKQWVNLNTKEGIQAADREYVHLARRWYREELSVVSGTRLQPLSEKDDFRLQLMRDVVPLPVQAEWFMPVMEELLLARAVEKKKHMAWHKKMLQNCACWGEDEKKDPQELVKTMYDEAEGLKDVNVPNDISAELKIGKLQLRVANNEDDILHTSLDGVDVAALIQQAEDHRKMPSAKIKFEANLMSWCIWHHRDHLLKFGNQMTHGEKKPAFRLLLENRLEETVTVTALTVETQPLDLFFRDTVIRELRQLQQEVQIQHTELPRAASAIEVQKKKEEDAQVRESYYEKGKAFMETKEGQEYLEMAKQRTPDELELSIKLQAPRLYFPVRGKAAVHMSLGVMSVATKPHFTLEAGELDIQLKPDSKAALFSVVTRQGVKQDLLTSSPLVTTMSFDEEFAQVKLQLESMEINASPALLQVVATVPAVLKDAMKVPEEAEDPVVAPNAFEEAQAKALQNALAASAEHSAAKGKAALKVANQAAEQAMQEQEDAPVSNKKQRAYQLLMDIQQVGVLLDSDIDKSAPVIRLFTALRAVELTVEDGKMTMPLESSAFAQGPPKKQMFRLQADGYNLEVGRFEPVLEPFQLGCRLDEEKSGMHVQVFGRKPLLLNINPVIIRRLMWYSGCLSRSLVPMPLQQPPVPVRYAMLNLSGTPVRLHLKTAKGQAYLDIPPTGQSWRNLDHLDLSFPPRIGITVPGGQAPAYLDLGLLNSVRIPNTPLIAELLRPSVEGAVILISSQVLIFNETSIPLGLRFGNRPMLWTSCATSDVVDGTAHLVDKAREGRHPGAVPSWLMPGGFTSAPLELPRKVVKEEEDDDDDDSDAEDEGAMAWDMMMQTSPQEWGRASFSQGSTYCTVECGDRRIIAVVDFQTSAPPASVERMKIKLLPPLQLTSCLPCSIQVRYHAEEEEEEDARTFQISATDTVRIYDINFPGTVKIQAGLVNGQPSTWGDLVLDEEDIGEEDRLLSRLEEEMQVYTPDMGEYTLALLDKGNGKVQICCQTWLIDRTGWNVTVSREGPLVHAGGGIYLCGNNAKYHRLTNKGKHSADFNLPTGVNDYAVTTWPDGSCACVRSLPLPGQRSIEEKVVRCLEIVPRTVVKNCTSHVVEFRAGQGSVTLRPGEMDTPRFTGEAVQFRPRNLSQWSPDIPLTEDATGTAAMSLGDHCWTVDLRSDNGVLYFLLEEGSIFAVRNFMKDRVIEVHLRNVVYRARGGETVDFGWLDPFDKDKELAMELLVDDEELTINPRVAYRKRLRGGLELYSSFEKSKTYLELRRRGSEADRAATTFSVILPRIGVSLMGRPPYQVRFSEILYFEMALLQLSATMVPKEDTQIFNMSLGDLQMDYQRPENPKQHNVIIGNRGLSGRKLVRPVVKLHIERGQITSSDIHLLKVTARVDELEVSVDDTLITTMLGIMETMMPDMQTMTAAGFPISSVEAMQRQAGVPMLATSDQIPKAATIFQIDQLFMSAVALKFWVRLKLKRVRSMLPAWMCSLLGTMSMSDHLSLQGANISLSSKYLQNLRGKAGDLASGFVHEWMGNMLRSVASVLGHSSLMAIPKAPAELVDNMSHYASASLGDGAEATASFVESMTLDPEYMAKHKAHRHQSIRGAGQGLTAAIDSLGQGLSGMMDIFRRPMEGAKKDGVTGFVKGIGTGLVSGVVKSVTGVADAAVDFGKGVMAEAEETLNPKQTVNARVRAPRATYGPIGAIIEYSELDAHVAAYVLAADPCCEIEAIVPLFRWDEPAVVVNNNENSSDDEEAAESKPSFEAMVLTAREALVCEIPFERFGIEVQGFYPDAGCTVSGPKKVQSRLLPQLLPVRRPAGEIGQFQMRLRFPLSALVSAKWAPVRFQGGKPDLLLELRSNQRPAVHSIRMPWSVCPELPRALCAVLCSANAPGAAKKVEILQFTLTSARRQFQGDELSNQAVVQEECWEVQRAAFAAGSNSGWQRPFLPTEPEQQETWLAEGLKKRHPLLDPLRHSNDHRRRGPPMQQMRLWQPKGAWQLDNGAHTDEDGWQYASNWSSFDWRINPRPLFDVVRRRKWTIDYVLSFSKEARGPKVEAGPSCPASMLPSEAGSPSRRSTALSNSMPPSEHPSPKHARPKAKAPARQPVHHANTTNHMPGTAKAKAKQRPGAIAARQLHQLAVQPRRPSFSSVNSNASAPVSVVSAPVSVASAPVSVASAPVSSSAPRPQLVLPGRPQPVVRPMGRPQSVTASPAARTMLYPPRSMSMSSRHSAASPTSASPRSYQWQTAMPKAMAGKPVPVVVRGPGSLPDRLTMSYGSVSPTSSLSARQVRPFQPAVIVQRK</sequence>
<keyword evidence="4" id="KW-1185">Reference proteome</keyword>
<reference evidence="3" key="1">
    <citation type="submission" date="2023-08" db="EMBL/GenBank/DDBJ databases">
        <authorList>
            <person name="Chen Y."/>
            <person name="Shah S."/>
            <person name="Dougan E. K."/>
            <person name="Thang M."/>
            <person name="Chan C."/>
        </authorList>
    </citation>
    <scope>NUCLEOTIDE SEQUENCE</scope>
</reference>
<feature type="compositionally biased region" description="Low complexity" evidence="2">
    <location>
        <begin position="2514"/>
        <end position="2536"/>
    </location>
</feature>
<dbReference type="EMBL" id="CAUJNA010003216">
    <property type="protein sequence ID" value="CAJ1396053.1"/>
    <property type="molecule type" value="Genomic_DNA"/>
</dbReference>
<evidence type="ECO:0000313" key="3">
    <source>
        <dbReference type="EMBL" id="CAJ1396053.1"/>
    </source>
</evidence>
<evidence type="ECO:0000256" key="2">
    <source>
        <dbReference type="SAM" id="MobiDB-lite"/>
    </source>
</evidence>
<feature type="region of interest" description="Disordered" evidence="2">
    <location>
        <begin position="2345"/>
        <end position="2419"/>
    </location>
</feature>
<evidence type="ECO:0000256" key="1">
    <source>
        <dbReference type="ARBA" id="ARBA00006545"/>
    </source>
</evidence>
<dbReference type="Proteomes" id="UP001178507">
    <property type="component" value="Unassembled WGS sequence"/>
</dbReference>
<dbReference type="PANTHER" id="PTHR16166">
    <property type="entry name" value="VACUOLAR PROTEIN SORTING-ASSOCIATED PROTEIN VPS13"/>
    <property type="match status" value="1"/>
</dbReference>
<organism evidence="3 4">
    <name type="scientific">Effrenium voratum</name>
    <dbReference type="NCBI Taxonomy" id="2562239"/>
    <lineage>
        <taxon>Eukaryota</taxon>
        <taxon>Sar</taxon>
        <taxon>Alveolata</taxon>
        <taxon>Dinophyceae</taxon>
        <taxon>Suessiales</taxon>
        <taxon>Symbiodiniaceae</taxon>
        <taxon>Effrenium</taxon>
    </lineage>
</organism>
<feature type="region of interest" description="Disordered" evidence="2">
    <location>
        <begin position="2472"/>
        <end position="2582"/>
    </location>
</feature>
<evidence type="ECO:0000313" key="4">
    <source>
        <dbReference type="Proteomes" id="UP001178507"/>
    </source>
</evidence>
<feature type="compositionally biased region" description="Basic residues" evidence="2">
    <location>
        <begin position="2386"/>
        <end position="2395"/>
    </location>
</feature>
<comment type="similarity">
    <text evidence="1">Belongs to the VPS13 family.</text>
</comment>
<dbReference type="GO" id="GO:0006623">
    <property type="term" value="P:protein targeting to vacuole"/>
    <property type="evidence" value="ECO:0007669"/>
    <property type="project" value="TreeGrafter"/>
</dbReference>
<proteinExistence type="inferred from homology"/>
<feature type="compositionally biased region" description="Polar residues" evidence="2">
    <location>
        <begin position="2569"/>
        <end position="2581"/>
    </location>
</feature>